<evidence type="ECO:0000313" key="3">
    <source>
        <dbReference type="Proteomes" id="UP001596087"/>
    </source>
</evidence>
<comment type="caution">
    <text evidence="2">The sequence shown here is derived from an EMBL/GenBank/DDBJ whole genome shotgun (WGS) entry which is preliminary data.</text>
</comment>
<sequence length="152" mass="15551">MIDAEVLPGHPLTPLCVRCGHPVVPQMWYVNSFAGFVGRECWLSCTLGAGGVVVQADPVGRSVRSIVARMLVVSAAVVLVGGVVAWASSARIHDWGEISFNTTGSRLGLALLGAGALAGVSLAIASVVAGVWSPTRPTSTSLGATDSGRVTR</sequence>
<evidence type="ECO:0000313" key="2">
    <source>
        <dbReference type="EMBL" id="MFC5175639.1"/>
    </source>
</evidence>
<organism evidence="2 3">
    <name type="scientific">Nocardioides taihuensis</name>
    <dbReference type="NCBI Taxonomy" id="1835606"/>
    <lineage>
        <taxon>Bacteria</taxon>
        <taxon>Bacillati</taxon>
        <taxon>Actinomycetota</taxon>
        <taxon>Actinomycetes</taxon>
        <taxon>Propionibacteriales</taxon>
        <taxon>Nocardioidaceae</taxon>
        <taxon>Nocardioides</taxon>
    </lineage>
</organism>
<evidence type="ECO:0008006" key="4">
    <source>
        <dbReference type="Google" id="ProtNLM"/>
    </source>
</evidence>
<keyword evidence="1" id="KW-0812">Transmembrane</keyword>
<reference evidence="3" key="1">
    <citation type="journal article" date="2019" name="Int. J. Syst. Evol. Microbiol.">
        <title>The Global Catalogue of Microorganisms (GCM) 10K type strain sequencing project: providing services to taxonomists for standard genome sequencing and annotation.</title>
        <authorList>
            <consortium name="The Broad Institute Genomics Platform"/>
            <consortium name="The Broad Institute Genome Sequencing Center for Infectious Disease"/>
            <person name="Wu L."/>
            <person name="Ma J."/>
        </authorList>
    </citation>
    <scope>NUCLEOTIDE SEQUENCE [LARGE SCALE GENOMIC DNA]</scope>
    <source>
        <strain evidence="3">DFY41</strain>
    </source>
</reference>
<evidence type="ECO:0000256" key="1">
    <source>
        <dbReference type="SAM" id="Phobius"/>
    </source>
</evidence>
<protein>
    <recommendedName>
        <fullName evidence="4">DUF2085 domain-containing protein</fullName>
    </recommendedName>
</protein>
<dbReference type="EMBL" id="JBHSKD010000004">
    <property type="protein sequence ID" value="MFC5175639.1"/>
    <property type="molecule type" value="Genomic_DNA"/>
</dbReference>
<dbReference type="Proteomes" id="UP001596087">
    <property type="component" value="Unassembled WGS sequence"/>
</dbReference>
<name>A0ABW0BEF7_9ACTN</name>
<gene>
    <name evidence="2" type="ORF">ACFPGP_03080</name>
</gene>
<keyword evidence="3" id="KW-1185">Reference proteome</keyword>
<feature type="transmembrane region" description="Helical" evidence="1">
    <location>
        <begin position="107"/>
        <end position="132"/>
    </location>
</feature>
<keyword evidence="1" id="KW-0472">Membrane</keyword>
<feature type="transmembrane region" description="Helical" evidence="1">
    <location>
        <begin position="66"/>
        <end position="87"/>
    </location>
</feature>
<proteinExistence type="predicted"/>
<accession>A0ABW0BEF7</accession>
<keyword evidence="1" id="KW-1133">Transmembrane helix</keyword>
<dbReference type="RefSeq" id="WP_378586716.1">
    <property type="nucleotide sequence ID" value="NZ_JBHSKD010000004.1"/>
</dbReference>